<feature type="compositionally biased region" description="Polar residues" evidence="4">
    <location>
        <begin position="667"/>
        <end position="687"/>
    </location>
</feature>
<dbReference type="GO" id="GO:0005856">
    <property type="term" value="C:cytoskeleton"/>
    <property type="evidence" value="ECO:0007669"/>
    <property type="project" value="UniProtKB-SubCell"/>
</dbReference>
<dbReference type="Pfam" id="PF02187">
    <property type="entry name" value="GAS2"/>
    <property type="match status" value="1"/>
</dbReference>
<feature type="compositionally biased region" description="Basic and acidic residues" evidence="4">
    <location>
        <begin position="467"/>
        <end position="482"/>
    </location>
</feature>
<evidence type="ECO:0000256" key="2">
    <source>
        <dbReference type="ARBA" id="ARBA00022490"/>
    </source>
</evidence>
<comment type="caution">
    <text evidence="6">The sequence shown here is derived from an EMBL/GenBank/DDBJ whole genome shotgun (WGS) entry which is preliminary data.</text>
</comment>
<dbReference type="SUPFAM" id="SSF143575">
    <property type="entry name" value="GAS2 domain-like"/>
    <property type="match status" value="1"/>
</dbReference>
<evidence type="ECO:0000256" key="4">
    <source>
        <dbReference type="SAM" id="MobiDB-lite"/>
    </source>
</evidence>
<feature type="domain" description="GAR" evidence="5">
    <location>
        <begin position="682"/>
        <end position="758"/>
    </location>
</feature>
<dbReference type="Proteomes" id="UP001304895">
    <property type="component" value="Unassembled WGS sequence"/>
</dbReference>
<feature type="compositionally biased region" description="Polar residues" evidence="4">
    <location>
        <begin position="802"/>
        <end position="811"/>
    </location>
</feature>
<gene>
    <name evidence="6" type="ORF">BT67DRAFT_109758</name>
</gene>
<dbReference type="GO" id="GO:0008017">
    <property type="term" value="F:microtubule binding"/>
    <property type="evidence" value="ECO:0007669"/>
    <property type="project" value="InterPro"/>
</dbReference>
<reference evidence="6" key="1">
    <citation type="journal article" date="2023" name="Mol. Phylogenet. Evol.">
        <title>Genome-scale phylogeny and comparative genomics of the fungal order Sordariales.</title>
        <authorList>
            <person name="Hensen N."/>
            <person name="Bonometti L."/>
            <person name="Westerberg I."/>
            <person name="Brannstrom I.O."/>
            <person name="Guillou S."/>
            <person name="Cros-Aarteil S."/>
            <person name="Calhoun S."/>
            <person name="Haridas S."/>
            <person name="Kuo A."/>
            <person name="Mondo S."/>
            <person name="Pangilinan J."/>
            <person name="Riley R."/>
            <person name="LaButti K."/>
            <person name="Andreopoulos B."/>
            <person name="Lipzen A."/>
            <person name="Chen C."/>
            <person name="Yan M."/>
            <person name="Daum C."/>
            <person name="Ng V."/>
            <person name="Clum A."/>
            <person name="Steindorff A."/>
            <person name="Ohm R.A."/>
            <person name="Martin F."/>
            <person name="Silar P."/>
            <person name="Natvig D.O."/>
            <person name="Lalanne C."/>
            <person name="Gautier V."/>
            <person name="Ament-Velasquez S.L."/>
            <person name="Kruys A."/>
            <person name="Hutchinson M.I."/>
            <person name="Powell A.J."/>
            <person name="Barry K."/>
            <person name="Miller A.N."/>
            <person name="Grigoriev I.V."/>
            <person name="Debuchy R."/>
            <person name="Gladieux P."/>
            <person name="Hiltunen Thoren M."/>
            <person name="Johannesson H."/>
        </authorList>
    </citation>
    <scope>NUCLEOTIDE SEQUENCE</scope>
    <source>
        <strain evidence="6">CBS 123565</strain>
    </source>
</reference>
<dbReference type="Gene3D" id="3.30.920.20">
    <property type="entry name" value="Gas2-like domain"/>
    <property type="match status" value="1"/>
</dbReference>
<dbReference type="InterPro" id="IPR036534">
    <property type="entry name" value="GAR_dom_sf"/>
</dbReference>
<feature type="compositionally biased region" description="Pro residues" evidence="4">
    <location>
        <begin position="830"/>
        <end position="842"/>
    </location>
</feature>
<keyword evidence="7" id="KW-1185">Reference proteome</keyword>
<evidence type="ECO:0000256" key="3">
    <source>
        <dbReference type="ARBA" id="ARBA00023212"/>
    </source>
</evidence>
<dbReference type="PROSITE" id="PS51460">
    <property type="entry name" value="GAR"/>
    <property type="match status" value="1"/>
</dbReference>
<evidence type="ECO:0000259" key="5">
    <source>
        <dbReference type="PROSITE" id="PS51460"/>
    </source>
</evidence>
<proteinExistence type="predicted"/>
<sequence>MDEPPSLSPAHFAHCGRQLHPTADSPARQHDTDDLLSNLTPRTVVDAFRTPLGTLKICIEAATPAEQAFALRVAVASNNIHEWLQELASWPWPPGGSAGFEMAAAQGRIQLGSDAEPAQNEASHLHQGFVGSLPTADISNYETRIDAIGQGLEDLDIDEIKSQVLNNHIMPLSRPGTPILGLGRSVMSSLSAIARMDDLAALVTATTLQALPNLSKLTRLMSAWHFRLLVLRKIPVFLTSIADAEVALQSGWNAISLATKADSGGGASDSASGTGSTALSMGEFDVMRSVLERKVAKTGSDLDAMLDILEGQPDTLPDDWIDRVDALEQGYGEWIAACERKIRETDWARITGETNRERSLQATDGMDSVVEPPAASRSLSLTPTETERPLTPSPPNNETNSQGDRHAIEAMSPVGKPTIKIHPTAEDQPSQPEDGRTENSTGTSPDGPDDGYNPTLPFPGPAGLVAGKREGNTGSAHSDRSGPDYALSSISEDDVPQTGLLLSRSRRDSGVSDSSTIIHGQHIGLTDSFSSGELVFSTPERPRRREVELQGAPDIEASSFSSFRSNTRSLSVTFSDKPTIAELPSFPTTPTTPAKSSILEDEVSTAPGTPTEVGLPSTDDQLQQQINEILQSVPAKIRLSAEPPAINLNPPDFKMPIARKPSRPDISRSQSNMSLRSNYSRSGTPSFTLAPAYGRTSRPRHQRGNQEIKLYHLSRSNGEAPIKLFIRCVGEHGERVMVRVGGGWADLGEYLKEYATHHLRRSGGAVPTDTGKVVEVKDMPRPTTLGRPLEMTTPPSRPVSAFGTNPNSPQAISPLRLRKTRRPPGTSDETPPPLPPPRPSPARPAAAARPKTPLAHAAKPQTTPPSEASSSSSSSSSTQSRRSRSSSRMSPGGCYWDADRGEESELGMAGPRAKQIPMSAESRKWVESVKENVRIASGERPRGGVPPMVGFLQEAVAGEGPGGPPPLPLLGGLGPGGPLLEPLPAVTGLFGEMGKVGSTKRLFRRQV</sequence>
<evidence type="ECO:0000313" key="6">
    <source>
        <dbReference type="EMBL" id="KAK4137461.1"/>
    </source>
</evidence>
<evidence type="ECO:0000313" key="7">
    <source>
        <dbReference type="Proteomes" id="UP001304895"/>
    </source>
</evidence>
<accession>A0AAN6UT85</accession>
<dbReference type="AlphaFoldDB" id="A0AAN6UT85"/>
<feature type="region of interest" description="Disordered" evidence="4">
    <location>
        <begin position="643"/>
        <end position="705"/>
    </location>
</feature>
<organism evidence="6 7">
    <name type="scientific">Trichocladium antarcticum</name>
    <dbReference type="NCBI Taxonomy" id="1450529"/>
    <lineage>
        <taxon>Eukaryota</taxon>
        <taxon>Fungi</taxon>
        <taxon>Dikarya</taxon>
        <taxon>Ascomycota</taxon>
        <taxon>Pezizomycotina</taxon>
        <taxon>Sordariomycetes</taxon>
        <taxon>Sordariomycetidae</taxon>
        <taxon>Sordariales</taxon>
        <taxon>Chaetomiaceae</taxon>
        <taxon>Trichocladium</taxon>
    </lineage>
</organism>
<keyword evidence="2" id="KW-0963">Cytoplasm</keyword>
<reference evidence="6" key="2">
    <citation type="submission" date="2023-05" db="EMBL/GenBank/DDBJ databases">
        <authorList>
            <consortium name="Lawrence Berkeley National Laboratory"/>
            <person name="Steindorff A."/>
            <person name="Hensen N."/>
            <person name="Bonometti L."/>
            <person name="Westerberg I."/>
            <person name="Brannstrom I.O."/>
            <person name="Guillou S."/>
            <person name="Cros-Aarteil S."/>
            <person name="Calhoun S."/>
            <person name="Haridas S."/>
            <person name="Kuo A."/>
            <person name="Mondo S."/>
            <person name="Pangilinan J."/>
            <person name="Riley R."/>
            <person name="Labutti K."/>
            <person name="Andreopoulos B."/>
            <person name="Lipzen A."/>
            <person name="Chen C."/>
            <person name="Yanf M."/>
            <person name="Daum C."/>
            <person name="Ng V."/>
            <person name="Clum A."/>
            <person name="Ohm R."/>
            <person name="Martin F."/>
            <person name="Silar P."/>
            <person name="Natvig D."/>
            <person name="Lalanne C."/>
            <person name="Gautier V."/>
            <person name="Ament-Velasquez S.L."/>
            <person name="Kruys A."/>
            <person name="Hutchinson M.I."/>
            <person name="Powell A.J."/>
            <person name="Barry K."/>
            <person name="Miller A.N."/>
            <person name="Grigoriev I.V."/>
            <person name="Debuchy R."/>
            <person name="Gladieux P."/>
            <person name="Thoren M.H."/>
            <person name="Johannesson H."/>
        </authorList>
    </citation>
    <scope>NUCLEOTIDE SEQUENCE</scope>
    <source>
        <strain evidence="6">CBS 123565</strain>
    </source>
</reference>
<dbReference type="EMBL" id="MU853402">
    <property type="protein sequence ID" value="KAK4137461.1"/>
    <property type="molecule type" value="Genomic_DNA"/>
</dbReference>
<feature type="region of interest" description="Disordered" evidence="4">
    <location>
        <begin position="354"/>
        <end position="403"/>
    </location>
</feature>
<dbReference type="InterPro" id="IPR003108">
    <property type="entry name" value="GAR_dom"/>
</dbReference>
<feature type="compositionally biased region" description="Low complexity" evidence="4">
    <location>
        <begin position="843"/>
        <end position="858"/>
    </location>
</feature>
<feature type="region of interest" description="Disordered" evidence="4">
    <location>
        <begin position="417"/>
        <end position="495"/>
    </location>
</feature>
<feature type="compositionally biased region" description="Polar residues" evidence="4">
    <location>
        <begin position="586"/>
        <end position="595"/>
    </location>
</feature>
<evidence type="ECO:0000256" key="1">
    <source>
        <dbReference type="ARBA" id="ARBA00004245"/>
    </source>
</evidence>
<feature type="compositionally biased region" description="Low complexity" evidence="4">
    <location>
        <begin position="869"/>
        <end position="890"/>
    </location>
</feature>
<keyword evidence="3" id="KW-0206">Cytoskeleton</keyword>
<feature type="region of interest" description="Disordered" evidence="4">
    <location>
        <begin position="580"/>
        <end position="617"/>
    </location>
</feature>
<comment type="subcellular location">
    <subcellularLocation>
        <location evidence="1">Cytoplasm</location>
        <location evidence="1">Cytoskeleton</location>
    </subcellularLocation>
</comment>
<protein>
    <recommendedName>
        <fullName evidence="5">GAR domain-containing protein</fullName>
    </recommendedName>
</protein>
<feature type="region of interest" description="Disordered" evidence="4">
    <location>
        <begin position="777"/>
        <end position="919"/>
    </location>
</feature>
<name>A0AAN6UT85_9PEZI</name>